<feature type="domain" description="PKS/mFAS DH" evidence="8">
    <location>
        <begin position="915"/>
        <end position="1197"/>
    </location>
</feature>
<dbReference type="SMART" id="SM00829">
    <property type="entry name" value="PKS_ER"/>
    <property type="match status" value="1"/>
</dbReference>
<evidence type="ECO:0000313" key="9">
    <source>
        <dbReference type="EMBL" id="AIU56842.1"/>
    </source>
</evidence>
<dbReference type="InterPro" id="IPR001227">
    <property type="entry name" value="Ac_transferase_dom_sf"/>
</dbReference>
<evidence type="ECO:0000256" key="2">
    <source>
        <dbReference type="ARBA" id="ARBA00022553"/>
    </source>
</evidence>
<dbReference type="PROSITE" id="PS52019">
    <property type="entry name" value="PKS_MFAS_DH"/>
    <property type="match status" value="1"/>
</dbReference>
<dbReference type="CDD" id="cd08955">
    <property type="entry name" value="KR_2_FAS_SDR_x"/>
    <property type="match status" value="1"/>
</dbReference>
<dbReference type="GO" id="GO:0006633">
    <property type="term" value="P:fatty acid biosynthetic process"/>
    <property type="evidence" value="ECO:0007669"/>
    <property type="project" value="InterPro"/>
</dbReference>
<dbReference type="InterPro" id="IPR049900">
    <property type="entry name" value="PKS_mFAS_DH"/>
</dbReference>
<dbReference type="SMART" id="SM01294">
    <property type="entry name" value="PKS_PP_betabranch"/>
    <property type="match status" value="1"/>
</dbReference>
<dbReference type="Gene3D" id="1.10.1200.10">
    <property type="entry name" value="ACP-like"/>
    <property type="match status" value="1"/>
</dbReference>
<dbReference type="SUPFAM" id="SSF47336">
    <property type="entry name" value="ACP-like"/>
    <property type="match status" value="1"/>
</dbReference>
<dbReference type="SUPFAM" id="SSF51735">
    <property type="entry name" value="NAD(P)-binding Rossmann-fold domains"/>
    <property type="match status" value="3"/>
</dbReference>
<dbReference type="Gene3D" id="3.40.47.10">
    <property type="match status" value="1"/>
</dbReference>
<dbReference type="InterPro" id="IPR020843">
    <property type="entry name" value="ER"/>
</dbReference>
<dbReference type="InterPro" id="IPR016036">
    <property type="entry name" value="Malonyl_transacylase_ACP-bd"/>
</dbReference>
<gene>
    <name evidence="9" type="primary">anaE</name>
</gene>
<evidence type="ECO:0000256" key="4">
    <source>
        <dbReference type="ARBA" id="ARBA00023268"/>
    </source>
</evidence>
<dbReference type="GO" id="GO:0016491">
    <property type="term" value="F:oxidoreductase activity"/>
    <property type="evidence" value="ECO:0007669"/>
    <property type="project" value="InterPro"/>
</dbReference>
<dbReference type="Pfam" id="PF00550">
    <property type="entry name" value="PP-binding"/>
    <property type="match status" value="1"/>
</dbReference>
<dbReference type="InterPro" id="IPR013968">
    <property type="entry name" value="PKS_KR"/>
</dbReference>
<feature type="active site" description="Proton donor; for dehydratase activity" evidence="5">
    <location>
        <position position="1115"/>
    </location>
</feature>
<dbReference type="InterPro" id="IPR009081">
    <property type="entry name" value="PP-bd_ACP"/>
</dbReference>
<dbReference type="GO" id="GO:0004312">
    <property type="term" value="F:fatty acid synthase activity"/>
    <property type="evidence" value="ECO:0007669"/>
    <property type="project" value="TreeGrafter"/>
</dbReference>
<dbReference type="PANTHER" id="PTHR43775">
    <property type="entry name" value="FATTY ACID SYNTHASE"/>
    <property type="match status" value="1"/>
</dbReference>
<dbReference type="SUPFAM" id="SSF55048">
    <property type="entry name" value="Probable ACP-binding domain of malonyl-CoA ACP transacylase"/>
    <property type="match status" value="1"/>
</dbReference>
<dbReference type="InterPro" id="IPR016039">
    <property type="entry name" value="Thiolase-like"/>
</dbReference>
<dbReference type="InterPro" id="IPR020807">
    <property type="entry name" value="PKS_DH"/>
</dbReference>
<dbReference type="CDD" id="cd00833">
    <property type="entry name" value="PKS"/>
    <property type="match status" value="1"/>
</dbReference>
<evidence type="ECO:0000259" key="8">
    <source>
        <dbReference type="PROSITE" id="PS52019"/>
    </source>
</evidence>
<dbReference type="SUPFAM" id="SSF50129">
    <property type="entry name" value="GroES-like"/>
    <property type="match status" value="1"/>
</dbReference>
<dbReference type="SMART" id="SM00822">
    <property type="entry name" value="PKS_KR"/>
    <property type="match status" value="1"/>
</dbReference>
<dbReference type="InterPro" id="IPR036291">
    <property type="entry name" value="NAD(P)-bd_dom_sf"/>
</dbReference>
<dbReference type="Gene3D" id="3.40.50.720">
    <property type="entry name" value="NAD(P)-binding Rossmann-like Domain"/>
    <property type="match status" value="3"/>
</dbReference>
<sequence>MNKTTYSDHESYLLENPQQEPIAIIGMGCRFPGQADTPEAFWQLLRNGVNAVTDVSSSRWDLDRYYDPTPMPGKIYTRAGGFLDTNEIEEFDAEFFRMASREAAGLDPQQRLLLEVSWEALEHAGIAPTSLAGSQTGVFVGIHWDDYSAERFYTVKPSEINAYPTLSNLRSLSAGRIAYLLDLHGPTMQIDTACSSALVSVHLACQSLHNRESNLAIAGGVSLLLSPKLAVGFCQMNVLAKDGRCKTFSDSVDGFVQGEGCGIVILKRLSDALRDRDPILATIKGSVVNHDGYSLTLTTPASAAQEAMLHKAVENACIEPRQVQYVETHGTGTPLGDPIEVIALAKVLGQDRQDPLVIGSMKTNMGHLGAASGVASLIKVILSLQHNHIPPNLHFDKPNSRIPWHKLPVTVPTKLMPWPEHEPKLAGVSSFGMSGTNVHVIVEAAPQLPQVELSSQGTEPLYHLLTLSAKTEKALNDLAHRYLTFLEKTEDALANICYTATTGRSHFAHRLAIVAKSKENICQQLDGFIKGEKITGTIQGDAYQSAPKLAFLFTGQGSQYVDMGRELYETQPVFRQTLQLCDEILRSHLDRSLFSILYPEQPENIIDLTAYTQPAMFAFEYALAELWKSWGIVPDVVMGHSVGEYVAACVAGVFSLEDGLKLIATRGRLIQQLPQEADGKMVSTIANEDLINSAIASYSTQVSVAAVNGLQSIVISGDSSSIDSIVAELKTKQIKTHELTVSHAFHSPLMEPVLKPFAQVAGEVIYSLPKITLISNITGDQITEDIATADYWVRHIRQPVRFADGMNTLQKIGIECFVEIGPKPILLGMGASCLVDQEKRLTWLPSIRPCAESSTIAESLAQLYVRGVNINWQELFLDEHRRKVVLPTYPFQKERCWVEVKQERAPRKSSEISAHPLLQERIYSSVLKQGEVQFEAYLSTDDLPYLSEHRAFGQAIMPASAYFEMVLAAGNQLFGNRPITFKDVAIEKALKLEEPQTLQLLLTPDQEGYSWQIFSLVFINEEPNWTRYAAGKIGIGKDISISELKANLTALQSGLEEHKDIKAFYQQVATRGMVYQGSFQTVRRLWHSEGKALGQIHLPKNFLNQPYHWHPTLLDGCFQILLAALPADFSETYLPVGYPHFTFWRHPNREVFSYVKLHSQPGAEILKADLQLIGKDGEVYAEAIGLQLKKARSQALQQKDPWKDWLYKVVWKEVKKTAGTANPTNKGNWLILADRTGLAETLAELLSASGQRPHLVYAKKAHERYQPEKYAIDWTDLSDWQQLLANRSYQGVVYLWGLDEHDSCDSNCEQILHLVQALTSAKISPQLWLVTQGSQSALKDDNVAVWQAPIWGLGKTISLEHPEFSTTCLDLPSGNHRNETAKSLLQDLLTPDQENQIAYRNGVRYVARLEHFQPVQTPSIAPVALKLTSYGTLDNLTLVPLAAPTLAPDEVEIKVQASGLNFRDVLRALGMMREIEESLGIAASASDILFGFECAGTIERVGNQVSGFKAGDAVIAYASGSLASVVKAKAKLVVPKPPELTFEEAATIPVTFLTAYYGLIKCAQIRPTDRVLIHNAAGGVGQAALQLAQLKGAEVFATASPPKWEFLKSLGVKHIYNSRNLDFADQVMTDTNGKGVNVILNSLTGKFIDQSFDVLTQGGRFVEIGKLGIWDEQKLQALRPDAAYFPFDLGEMDGAEIIPAMLLELMTLFKEGKLKPLPAKVFPITEFVNAFRYMQQAKHIGKVVLSFQNPENCSVRSDSSYLIAGGLGALGLKVAESLVKQGAKHLVLTGRSGVKQATNEAIKKLEQAGTKVSVINADIANQEDVKKILSVCPNLRGIVHTAGVLDDGLLKEQTPTRFKKVMASKVQGAWNLHTLTQDLPLDFFVCFSSAASLLGNAGQSNYAAANAFVDGLAHYRRSQGLPSLSINWGPWGEVGMAATLTGRLKAQGWGIIPTEQGLQALDYLIKNEDCDQVGLLPMNWPKFLERLPKITPFLENFQTNITPSQERPALVSQLKATLAHERRTILMDHVRSIIRNVIGLNASTRIEPRQSLFDLGLDSLMAVELRNYLEKSVEHSLRSTLLFDYPTLEALVNYLLEKVLVLEDMSVQQTEDQTTPTQLFEELPEDEADILLASKYEELNQLLGNI</sequence>
<dbReference type="SMART" id="SM00826">
    <property type="entry name" value="PKS_DH"/>
    <property type="match status" value="1"/>
</dbReference>
<dbReference type="GO" id="GO:0004315">
    <property type="term" value="F:3-oxoacyl-[acyl-carrier-protein] synthase activity"/>
    <property type="evidence" value="ECO:0007669"/>
    <property type="project" value="InterPro"/>
</dbReference>
<dbReference type="CDD" id="cd05195">
    <property type="entry name" value="enoyl_red"/>
    <property type="match status" value="1"/>
</dbReference>
<dbReference type="Pfam" id="PF00109">
    <property type="entry name" value="ketoacyl-synt"/>
    <property type="match status" value="1"/>
</dbReference>
<dbReference type="InterPro" id="IPR011032">
    <property type="entry name" value="GroES-like_sf"/>
</dbReference>
<proteinExistence type="predicted"/>
<dbReference type="Pfam" id="PF14765">
    <property type="entry name" value="PS-DH"/>
    <property type="match status" value="1"/>
</dbReference>
<keyword evidence="2" id="KW-0597">Phosphoprotein</keyword>
<dbReference type="Gene3D" id="3.10.129.110">
    <property type="entry name" value="Polyketide synthase dehydratase"/>
    <property type="match status" value="1"/>
</dbReference>
<dbReference type="SMART" id="SM00825">
    <property type="entry name" value="PKS_KS"/>
    <property type="match status" value="1"/>
</dbReference>
<feature type="region of interest" description="N-terminal hotdog fold" evidence="5">
    <location>
        <begin position="915"/>
        <end position="1040"/>
    </location>
</feature>
<dbReference type="Gene3D" id="3.40.366.10">
    <property type="entry name" value="Malonyl-Coenzyme A Acyl Carrier Protein, domain 2"/>
    <property type="match status" value="1"/>
</dbReference>
<dbReference type="InterPro" id="IPR050091">
    <property type="entry name" value="PKS_NRPS_Biosynth_Enz"/>
</dbReference>
<dbReference type="FunFam" id="3.40.366.10:FF:000002">
    <property type="entry name" value="Probable polyketide synthase 2"/>
    <property type="match status" value="1"/>
</dbReference>
<dbReference type="GO" id="GO:0005886">
    <property type="term" value="C:plasma membrane"/>
    <property type="evidence" value="ECO:0007669"/>
    <property type="project" value="TreeGrafter"/>
</dbReference>
<name>A0A097PUH4_9CYAN</name>
<accession>A0A097PUH4</accession>
<keyword evidence="1" id="KW-0596">Phosphopantetheine</keyword>
<dbReference type="EMBL" id="KM245024">
    <property type="protein sequence ID" value="AIU56842.1"/>
    <property type="molecule type" value="Genomic_DNA"/>
</dbReference>
<evidence type="ECO:0000256" key="3">
    <source>
        <dbReference type="ARBA" id="ARBA00022679"/>
    </source>
</evidence>
<dbReference type="FunFam" id="3.40.50.720:FF:000209">
    <property type="entry name" value="Polyketide synthase Pks12"/>
    <property type="match status" value="1"/>
</dbReference>
<dbReference type="InterPro" id="IPR049551">
    <property type="entry name" value="PKS_DH_C"/>
</dbReference>
<keyword evidence="4" id="KW-0511">Multifunctional enzyme</keyword>
<dbReference type="Pfam" id="PF21089">
    <property type="entry name" value="PKS_DH_N"/>
    <property type="match status" value="1"/>
</dbReference>
<dbReference type="PROSITE" id="PS00606">
    <property type="entry name" value="KS3_1"/>
    <property type="match status" value="1"/>
</dbReference>
<dbReference type="Pfam" id="PF13602">
    <property type="entry name" value="ADH_zinc_N_2"/>
    <property type="match status" value="1"/>
</dbReference>
<dbReference type="Gene3D" id="3.30.70.3290">
    <property type="match status" value="1"/>
</dbReference>
<dbReference type="Pfam" id="PF08659">
    <property type="entry name" value="KR"/>
    <property type="match status" value="1"/>
</dbReference>
<dbReference type="SMART" id="SM00823">
    <property type="entry name" value="PKS_PP"/>
    <property type="match status" value="1"/>
</dbReference>
<protein>
    <submittedName>
        <fullName evidence="9">Anatoxin-a synthetase E polyketide synthase</fullName>
    </submittedName>
</protein>
<feature type="region of interest" description="C-terminal hotdog fold" evidence="5">
    <location>
        <begin position="1056"/>
        <end position="1197"/>
    </location>
</feature>
<dbReference type="InterPro" id="IPR057326">
    <property type="entry name" value="KR_dom"/>
</dbReference>
<dbReference type="Gene3D" id="3.90.180.10">
    <property type="entry name" value="Medium-chain alcohol dehydrogenases, catalytic domain"/>
    <property type="match status" value="1"/>
</dbReference>
<dbReference type="InterPro" id="IPR036736">
    <property type="entry name" value="ACP-like_sf"/>
</dbReference>
<organism evidence="9">
    <name type="scientific">Cuspidothrix issatschenkoi RM-6</name>
    <dbReference type="NCBI Taxonomy" id="1564607"/>
    <lineage>
        <taxon>Bacteria</taxon>
        <taxon>Bacillati</taxon>
        <taxon>Cyanobacteriota</taxon>
        <taxon>Cyanophyceae</taxon>
        <taxon>Nostocales</taxon>
        <taxon>Aphanizomenonaceae</taxon>
        <taxon>Cuspidothrix</taxon>
    </lineage>
</organism>
<feature type="domain" description="Carrier" evidence="6">
    <location>
        <begin position="2024"/>
        <end position="2099"/>
    </location>
</feature>
<feature type="active site" description="Proton acceptor; for dehydratase activity" evidence="5">
    <location>
        <position position="949"/>
    </location>
</feature>
<dbReference type="InterPro" id="IPR014030">
    <property type="entry name" value="Ketoacyl_synth_N"/>
</dbReference>
<dbReference type="InterPro" id="IPR014043">
    <property type="entry name" value="Acyl_transferase_dom"/>
</dbReference>
<dbReference type="Pfam" id="PF00698">
    <property type="entry name" value="Acyl_transf_1"/>
    <property type="match status" value="1"/>
</dbReference>
<dbReference type="Pfam" id="PF22621">
    <property type="entry name" value="CurL-like_PKS_C"/>
    <property type="match status" value="1"/>
</dbReference>
<dbReference type="GO" id="GO:0005737">
    <property type="term" value="C:cytoplasm"/>
    <property type="evidence" value="ECO:0007669"/>
    <property type="project" value="TreeGrafter"/>
</dbReference>
<evidence type="ECO:0000256" key="1">
    <source>
        <dbReference type="ARBA" id="ARBA00022450"/>
    </source>
</evidence>
<dbReference type="InterPro" id="IPR014031">
    <property type="entry name" value="Ketoacyl_synth_C"/>
</dbReference>
<dbReference type="InterPro" id="IPR020806">
    <property type="entry name" value="PKS_PP-bd"/>
</dbReference>
<dbReference type="InterPro" id="IPR042104">
    <property type="entry name" value="PKS_dehydratase_sf"/>
</dbReference>
<dbReference type="PROSITE" id="PS52004">
    <property type="entry name" value="KS3_2"/>
    <property type="match status" value="1"/>
</dbReference>
<dbReference type="SUPFAM" id="SSF52151">
    <property type="entry name" value="FabD/lysophospholipase-like"/>
    <property type="match status" value="1"/>
</dbReference>
<keyword evidence="3" id="KW-0808">Transferase</keyword>
<dbReference type="GO" id="GO:0031177">
    <property type="term" value="F:phosphopantetheine binding"/>
    <property type="evidence" value="ECO:0007669"/>
    <property type="project" value="InterPro"/>
</dbReference>
<dbReference type="GO" id="GO:0071770">
    <property type="term" value="P:DIM/DIP cell wall layer assembly"/>
    <property type="evidence" value="ECO:0007669"/>
    <property type="project" value="TreeGrafter"/>
</dbReference>
<dbReference type="FunFam" id="3.40.47.10:FF:000019">
    <property type="entry name" value="Polyketide synthase type I"/>
    <property type="match status" value="1"/>
</dbReference>
<dbReference type="InterPro" id="IPR049552">
    <property type="entry name" value="PKS_DH_N"/>
</dbReference>
<dbReference type="SMART" id="SM00827">
    <property type="entry name" value="PKS_AT"/>
    <property type="match status" value="1"/>
</dbReference>
<dbReference type="InterPro" id="IPR020841">
    <property type="entry name" value="PKS_Beta-ketoAc_synthase_dom"/>
</dbReference>
<dbReference type="InterPro" id="IPR016035">
    <property type="entry name" value="Acyl_Trfase/lysoPLipase"/>
</dbReference>
<feature type="domain" description="Ketosynthase family 3 (KS3)" evidence="7">
    <location>
        <begin position="19"/>
        <end position="444"/>
    </location>
</feature>
<evidence type="ECO:0000259" key="6">
    <source>
        <dbReference type="PROSITE" id="PS50075"/>
    </source>
</evidence>
<evidence type="ECO:0000256" key="5">
    <source>
        <dbReference type="PROSITE-ProRule" id="PRU01363"/>
    </source>
</evidence>
<dbReference type="InterPro" id="IPR013154">
    <property type="entry name" value="ADH-like_N"/>
</dbReference>
<dbReference type="Pfam" id="PF08240">
    <property type="entry name" value="ADH_N"/>
    <property type="match status" value="1"/>
</dbReference>
<dbReference type="SUPFAM" id="SSF53901">
    <property type="entry name" value="Thiolase-like"/>
    <property type="match status" value="1"/>
</dbReference>
<evidence type="ECO:0000259" key="7">
    <source>
        <dbReference type="PROSITE" id="PS52004"/>
    </source>
</evidence>
<dbReference type="PROSITE" id="PS50075">
    <property type="entry name" value="CARRIER"/>
    <property type="match status" value="1"/>
</dbReference>
<reference evidence="9" key="1">
    <citation type="submission" date="2014-07" db="EMBL/GenBank/DDBJ databases">
        <title>First characterization of the anatoxin-a biosynthesis gene cluster from Cuspidothrix issatschenkoi.</title>
        <authorList>
            <person name="Pan Q."/>
            <person name="Jiang Y."/>
            <person name="Li R."/>
        </authorList>
    </citation>
    <scope>NUCLEOTIDE SEQUENCE</scope>
    <source>
        <strain evidence="9">RM-6</strain>
    </source>
</reference>
<dbReference type="InterPro" id="IPR018201">
    <property type="entry name" value="Ketoacyl_synth_AS"/>
</dbReference>
<dbReference type="PANTHER" id="PTHR43775:SF37">
    <property type="entry name" value="SI:DKEY-61P9.11"/>
    <property type="match status" value="1"/>
</dbReference>
<dbReference type="Pfam" id="PF02801">
    <property type="entry name" value="Ketoacyl-synt_C"/>
    <property type="match status" value="1"/>
</dbReference>